<gene>
    <name evidence="3" type="ORF">JN12_01058</name>
</gene>
<evidence type="ECO:0000256" key="2">
    <source>
        <dbReference type="ARBA" id="ARBA00022679"/>
    </source>
</evidence>
<dbReference type="PANTHER" id="PTHR11927">
    <property type="entry name" value="GALACTOSIDE 2-L-FUCOSYLTRANSFERASE"/>
    <property type="match status" value="1"/>
</dbReference>
<keyword evidence="1" id="KW-0328">Glycosyltransferase</keyword>
<dbReference type="Proteomes" id="UP000319449">
    <property type="component" value="Unassembled WGS sequence"/>
</dbReference>
<dbReference type="InterPro" id="IPR002516">
    <property type="entry name" value="Glyco_trans_11"/>
</dbReference>
<dbReference type="GO" id="GO:0008107">
    <property type="term" value="F:galactoside 2-alpha-L-fucosyltransferase activity"/>
    <property type="evidence" value="ECO:0007669"/>
    <property type="project" value="InterPro"/>
</dbReference>
<comment type="caution">
    <text evidence="3">The sequence shown here is derived from an EMBL/GenBank/DDBJ whole genome shotgun (WGS) entry which is preliminary data.</text>
</comment>
<dbReference type="GO" id="GO:0016020">
    <property type="term" value="C:membrane"/>
    <property type="evidence" value="ECO:0007669"/>
    <property type="project" value="InterPro"/>
</dbReference>
<evidence type="ECO:0000313" key="3">
    <source>
        <dbReference type="EMBL" id="TWJ26352.1"/>
    </source>
</evidence>
<sequence length="291" mass="33311">MIVARLQGGLGNQLFQYAAGKSLATRLGTTLILDDTLLIRRRNDITPRNYELGVYKLSVALLKQKEREQVLFRTSRLGRFLCGSGIWRSNFTYFRESNPNYNSSFEKLVGDVILQGFWQSEKYFSWMAEDIRKELHEFVSVDASANVLLEQMTSCNSVSIHVRRGDYITNASAAEYHVVHGLAYYRRAVTLIAERVSNPVFFAFSDDPVWLKNELAIDYPLVIVSTETSRLASEELYLMSRCAHHITANSSFSWWGAWLNPSPDKFVIAPTKWFHASIDTTDLLPKDWLTC</sequence>
<dbReference type="GO" id="GO:0005975">
    <property type="term" value="P:carbohydrate metabolic process"/>
    <property type="evidence" value="ECO:0007669"/>
    <property type="project" value="InterPro"/>
</dbReference>
<evidence type="ECO:0000313" key="4">
    <source>
        <dbReference type="Proteomes" id="UP000319449"/>
    </source>
</evidence>
<dbReference type="Pfam" id="PF01531">
    <property type="entry name" value="Glyco_transf_11"/>
    <property type="match status" value="1"/>
</dbReference>
<reference evidence="3 4" key="1">
    <citation type="submission" date="2019-07" db="EMBL/GenBank/DDBJ databases">
        <title>Genomic Encyclopedia of Archaeal and Bacterial Type Strains, Phase II (KMG-II): from individual species to whole genera.</title>
        <authorList>
            <person name="Goeker M."/>
        </authorList>
    </citation>
    <scope>NUCLEOTIDE SEQUENCE [LARGE SCALE GENOMIC DNA]</scope>
    <source>
        <strain evidence="3 4">ATCC BAA-1139</strain>
    </source>
</reference>
<accession>A0A562W822</accession>
<dbReference type="CDD" id="cd11301">
    <property type="entry name" value="Fut1_Fut2_like"/>
    <property type="match status" value="1"/>
</dbReference>
<protein>
    <submittedName>
        <fullName evidence="3">Glycosyl transferase family 11</fullName>
    </submittedName>
</protein>
<evidence type="ECO:0000256" key="1">
    <source>
        <dbReference type="ARBA" id="ARBA00022676"/>
    </source>
</evidence>
<proteinExistence type="predicted"/>
<keyword evidence="2 3" id="KW-0808">Transferase</keyword>
<dbReference type="Gene3D" id="3.40.50.11350">
    <property type="match status" value="1"/>
</dbReference>
<keyword evidence="4" id="KW-1185">Reference proteome</keyword>
<dbReference type="RefSeq" id="WP_145019306.1">
    <property type="nucleotide sequence ID" value="NZ_VLLN01000005.1"/>
</dbReference>
<dbReference type="EMBL" id="VLLN01000005">
    <property type="protein sequence ID" value="TWJ26352.1"/>
    <property type="molecule type" value="Genomic_DNA"/>
</dbReference>
<dbReference type="AlphaFoldDB" id="A0A562W822"/>
<dbReference type="PANTHER" id="PTHR11927:SF9">
    <property type="entry name" value="L-FUCOSYLTRANSFERASE"/>
    <property type="match status" value="1"/>
</dbReference>
<organism evidence="3 4">
    <name type="scientific">Geobacter argillaceus</name>
    <dbReference type="NCBI Taxonomy" id="345631"/>
    <lineage>
        <taxon>Bacteria</taxon>
        <taxon>Pseudomonadati</taxon>
        <taxon>Thermodesulfobacteriota</taxon>
        <taxon>Desulfuromonadia</taxon>
        <taxon>Geobacterales</taxon>
        <taxon>Geobacteraceae</taxon>
        <taxon>Geobacter</taxon>
    </lineage>
</organism>
<dbReference type="OrthoDB" id="9794601at2"/>
<name>A0A562W822_9BACT</name>